<keyword evidence="1" id="KW-0472">Membrane</keyword>
<dbReference type="EMBL" id="UOFY01000047">
    <property type="protein sequence ID" value="VAX10287.1"/>
    <property type="molecule type" value="Genomic_DNA"/>
</dbReference>
<proteinExistence type="predicted"/>
<feature type="transmembrane region" description="Helical" evidence="1">
    <location>
        <begin position="148"/>
        <end position="166"/>
    </location>
</feature>
<name>A0A3B1C068_9ZZZZ</name>
<organism evidence="2">
    <name type="scientific">hydrothermal vent metagenome</name>
    <dbReference type="NCBI Taxonomy" id="652676"/>
    <lineage>
        <taxon>unclassified sequences</taxon>
        <taxon>metagenomes</taxon>
        <taxon>ecological metagenomes</taxon>
    </lineage>
</organism>
<feature type="transmembrane region" description="Helical" evidence="1">
    <location>
        <begin position="221"/>
        <end position="239"/>
    </location>
</feature>
<feature type="transmembrane region" description="Helical" evidence="1">
    <location>
        <begin position="93"/>
        <end position="113"/>
    </location>
</feature>
<feature type="transmembrane region" description="Helical" evidence="1">
    <location>
        <begin position="365"/>
        <end position="388"/>
    </location>
</feature>
<feature type="transmembrane region" description="Helical" evidence="1">
    <location>
        <begin position="64"/>
        <end position="81"/>
    </location>
</feature>
<evidence type="ECO:0000313" key="2">
    <source>
        <dbReference type="EMBL" id="VAX10287.1"/>
    </source>
</evidence>
<reference evidence="2" key="1">
    <citation type="submission" date="2018-06" db="EMBL/GenBank/DDBJ databases">
        <authorList>
            <person name="Zhirakovskaya E."/>
        </authorList>
    </citation>
    <scope>NUCLEOTIDE SEQUENCE</scope>
</reference>
<keyword evidence="1" id="KW-1133">Transmembrane helix</keyword>
<feature type="transmembrane region" description="Helical" evidence="1">
    <location>
        <begin position="273"/>
        <end position="295"/>
    </location>
</feature>
<feature type="transmembrane region" description="Helical" evidence="1">
    <location>
        <begin position="335"/>
        <end position="353"/>
    </location>
</feature>
<dbReference type="AlphaFoldDB" id="A0A3B1C068"/>
<feature type="transmembrane region" description="Helical" evidence="1">
    <location>
        <begin position="20"/>
        <end position="44"/>
    </location>
</feature>
<feature type="transmembrane region" description="Helical" evidence="1">
    <location>
        <begin position="178"/>
        <end position="200"/>
    </location>
</feature>
<feature type="transmembrane region" description="Helical" evidence="1">
    <location>
        <begin position="301"/>
        <end position="323"/>
    </location>
</feature>
<keyword evidence="1" id="KW-0812">Transmembrane</keyword>
<sequence>MKIEDPNKPRTTKSFALFELGFRPFFLMAGLSALLLMLLWLMVLDGGASVANYYPGIYWHSHEMLFGYVAAVAAGFLLTAVRNWTGIQTLQNTPLALLAILWLLGRLAPLTIFSLPDGVIALIDLSFLPAVVLGITIPLRAKSQLSNYIFPILLLVMAIANGLTHLEFMGFSEQTAGIGISLMLFLLVALIMIMGGRVIPFFSERGVSGLSVRSWPMIEKLAPYSIGAVAIVASILPGSMLLTPVALFAAGVHGVRVYGWYGKKMWSVPMVWILQLGYVWLVIGLFLLALTPFVIFPREFAVHALTAGGIGLVTLGMMARVALGHSGREIETSRLVFWSFVLASLSPLFRVFVPLLMPDWYFSSLIVSGGLWCAAFLLFVFVYLPILIRPRVDGRPG</sequence>
<gene>
    <name evidence="2" type="ORF">MNBD_GAMMA25-61</name>
</gene>
<dbReference type="InterPro" id="IPR010266">
    <property type="entry name" value="NnrS"/>
</dbReference>
<dbReference type="Pfam" id="PF05940">
    <property type="entry name" value="NnrS"/>
    <property type="match status" value="1"/>
</dbReference>
<protein>
    <submittedName>
        <fullName evidence="2">NnrS protein involved in response to NO</fullName>
    </submittedName>
</protein>
<accession>A0A3B1C068</accession>
<evidence type="ECO:0000256" key="1">
    <source>
        <dbReference type="SAM" id="Phobius"/>
    </source>
</evidence>